<feature type="coiled-coil region" evidence="1">
    <location>
        <begin position="120"/>
        <end position="154"/>
    </location>
</feature>
<dbReference type="GO" id="GO:0032153">
    <property type="term" value="C:cell division site"/>
    <property type="evidence" value="ECO:0007669"/>
    <property type="project" value="TreeGrafter"/>
</dbReference>
<keyword evidence="1" id="KW-0175">Coiled coil</keyword>
<dbReference type="Pfam" id="PF00611">
    <property type="entry name" value="FCH"/>
    <property type="match status" value="1"/>
</dbReference>
<dbReference type="GO" id="GO:0032185">
    <property type="term" value="P:septin cytoskeleton organization"/>
    <property type="evidence" value="ECO:0007669"/>
    <property type="project" value="TreeGrafter"/>
</dbReference>
<dbReference type="SUPFAM" id="SSF103657">
    <property type="entry name" value="BAR/IMD domain-like"/>
    <property type="match status" value="1"/>
</dbReference>
<dbReference type="PANTHER" id="PTHR23065:SF54">
    <property type="entry name" value="SUPPRESSOR OF YEAST PROFILIN DELETION"/>
    <property type="match status" value="1"/>
</dbReference>
<dbReference type="PANTHER" id="PTHR23065">
    <property type="entry name" value="PROLINE-SERINE-THREONINE PHOSPHATASE INTERACTING PROTEIN 1"/>
    <property type="match status" value="1"/>
</dbReference>
<reference evidence="4" key="1">
    <citation type="journal article" date="2023" name="Mol. Plant Microbe Interact.">
        <title>Elucidating the Obligate Nature and Biological Capacity of an Invasive Fungal Corn Pathogen.</title>
        <authorList>
            <person name="MacCready J.S."/>
            <person name="Roggenkamp E.M."/>
            <person name="Gdanetz K."/>
            <person name="Chilvers M.I."/>
        </authorList>
    </citation>
    <scope>NUCLEOTIDE SEQUENCE</scope>
    <source>
        <strain evidence="4">PM02</strain>
    </source>
</reference>
<proteinExistence type="predicted"/>
<evidence type="ECO:0000313" key="4">
    <source>
        <dbReference type="EMBL" id="KAK2070545.1"/>
    </source>
</evidence>
<keyword evidence="5" id="KW-1185">Reference proteome</keyword>
<accession>A0AAD9MD37</accession>
<dbReference type="AlphaFoldDB" id="A0AAD9MD37"/>
<dbReference type="EMBL" id="JAQQPM010000004">
    <property type="protein sequence ID" value="KAK2070545.1"/>
    <property type="molecule type" value="Genomic_DNA"/>
</dbReference>
<feature type="region of interest" description="Disordered" evidence="2">
    <location>
        <begin position="244"/>
        <end position="274"/>
    </location>
</feature>
<dbReference type="GO" id="GO:0030139">
    <property type="term" value="C:endocytic vesicle"/>
    <property type="evidence" value="ECO:0007669"/>
    <property type="project" value="TreeGrafter"/>
</dbReference>
<feature type="compositionally biased region" description="Polar residues" evidence="2">
    <location>
        <begin position="250"/>
        <end position="260"/>
    </location>
</feature>
<comment type="caution">
    <text evidence="4">The sequence shown here is derived from an EMBL/GenBank/DDBJ whole genome shotgun (WGS) entry which is preliminary data.</text>
</comment>
<feature type="domain" description="FCH" evidence="3">
    <location>
        <begin position="22"/>
        <end position="94"/>
    </location>
</feature>
<protein>
    <recommendedName>
        <fullName evidence="3">FCH domain-containing protein</fullName>
    </recommendedName>
</protein>
<evidence type="ECO:0000313" key="5">
    <source>
        <dbReference type="Proteomes" id="UP001217918"/>
    </source>
</evidence>
<dbReference type="Gene3D" id="1.20.1270.60">
    <property type="entry name" value="Arfaptin homology (AH) domain/BAR domain"/>
    <property type="match status" value="1"/>
</dbReference>
<gene>
    <name evidence="4" type="ORF">P8C59_005030</name>
</gene>
<name>A0AAD9MD37_9PEZI</name>
<organism evidence="4 5">
    <name type="scientific">Phyllachora maydis</name>
    <dbReference type="NCBI Taxonomy" id="1825666"/>
    <lineage>
        <taxon>Eukaryota</taxon>
        <taxon>Fungi</taxon>
        <taxon>Dikarya</taxon>
        <taxon>Ascomycota</taxon>
        <taxon>Pezizomycotina</taxon>
        <taxon>Sordariomycetes</taxon>
        <taxon>Sordariomycetidae</taxon>
        <taxon>Phyllachorales</taxon>
        <taxon>Phyllachoraceae</taxon>
        <taxon>Phyllachora</taxon>
    </lineage>
</organism>
<evidence type="ECO:0000259" key="3">
    <source>
        <dbReference type="Pfam" id="PF00611"/>
    </source>
</evidence>
<dbReference type="FunFam" id="1.20.1270.60:FF:000102">
    <property type="entry name" value="WGS project CABT00000000 data, contig 2.23"/>
    <property type="match status" value="1"/>
</dbReference>
<evidence type="ECO:0000256" key="1">
    <source>
        <dbReference type="SAM" id="Coils"/>
    </source>
</evidence>
<dbReference type="CDD" id="cd07650">
    <property type="entry name" value="F-BAR_Syp1p_like"/>
    <property type="match status" value="1"/>
</dbReference>
<dbReference type="GO" id="GO:0005886">
    <property type="term" value="C:plasma membrane"/>
    <property type="evidence" value="ECO:0007669"/>
    <property type="project" value="TreeGrafter"/>
</dbReference>
<dbReference type="Proteomes" id="UP001217918">
    <property type="component" value="Unassembled WGS sequence"/>
</dbReference>
<dbReference type="InterPro" id="IPR027267">
    <property type="entry name" value="AH/BAR_dom_sf"/>
</dbReference>
<dbReference type="InterPro" id="IPR001060">
    <property type="entry name" value="FCH_dom"/>
</dbReference>
<sequence>MDALSRSEYPGMLASLQPTHAVQALSDRVKRIAKINAEIADWLQERRKVEEQYISNLRRLLVLKAPNSASELGIFQAPWDKILHSTEIIAASHQVFAQRIEQDVEGALRAFQTKREMLNMQTISANLHTMAKELEEAQEKSDKLTKKGGKANTQKVELAAAKLESATGQWESQAPFIFETLQALDEQRINHLRDVLTQYLTHEVDQASRSQASAEQALNTMLEINTGKEIEDFATRTVFGKPRLEKRTSHAVSRQPTTPLDQERASLNLDCGVE</sequence>
<evidence type="ECO:0000256" key="2">
    <source>
        <dbReference type="SAM" id="MobiDB-lite"/>
    </source>
</evidence>